<dbReference type="InterPro" id="IPR012464">
    <property type="entry name" value="DUF1676"/>
</dbReference>
<name>A0A9P0ADB2_BEMTA</name>
<organism evidence="2 3">
    <name type="scientific">Bemisia tabaci</name>
    <name type="common">Sweetpotato whitefly</name>
    <name type="synonym">Aleurodes tabaci</name>
    <dbReference type="NCBI Taxonomy" id="7038"/>
    <lineage>
        <taxon>Eukaryota</taxon>
        <taxon>Metazoa</taxon>
        <taxon>Ecdysozoa</taxon>
        <taxon>Arthropoda</taxon>
        <taxon>Hexapoda</taxon>
        <taxon>Insecta</taxon>
        <taxon>Pterygota</taxon>
        <taxon>Neoptera</taxon>
        <taxon>Paraneoptera</taxon>
        <taxon>Hemiptera</taxon>
        <taxon>Sternorrhyncha</taxon>
        <taxon>Aleyrodoidea</taxon>
        <taxon>Aleyrodidae</taxon>
        <taxon>Aleyrodinae</taxon>
        <taxon>Bemisia</taxon>
    </lineage>
</organism>
<accession>A0A9P0ADB2</accession>
<dbReference type="PANTHER" id="PTHR21879:SF17">
    <property type="entry name" value="LD24139P"/>
    <property type="match status" value="1"/>
</dbReference>
<evidence type="ECO:0000256" key="1">
    <source>
        <dbReference type="SAM" id="MobiDB-lite"/>
    </source>
</evidence>
<protein>
    <submittedName>
        <fullName evidence="2">Uncharacterized protein</fullName>
    </submittedName>
</protein>
<sequence length="432" mass="47816">MKTKGPRLAGRFQAASPFAKFNRAIWFFNVRVAAQLLLNGPRTTRRADTFGEVVLNFHGFDGLLTVPDGINFRCAGRFRWGSRGAGRGATRGDGGQTQCPGRCGGGPGGEREGAADPLRSVPPRRSYKNSVYEIQIISPFLTSEGVLCFLRVVPGFGYSVKMEYAKICLLLVLPALASCAVTGFASQDNEVLEDCNSEDYSKIASCLGVKTIVALDRAARAGSIDLISGVKLVKTEDAESLRNGRSLTEEDIQNSIDAEPTERSSRLLDLLFESATKFLQSHSLEFKFPQTSPQELQRAFEEGARDGEGKEHRYALLCGDDEQKPRIKIAYLLTISGFRVAGRWRHRWKHSSTNKRTRRQYGKSASSVNKRLACTYMRNTLKNRRSSLFGLLKLCGVCLGKRELRLSVLSPTFRAGNPRRAKIGFMSRRGAK</sequence>
<dbReference type="AlphaFoldDB" id="A0A9P0ADB2"/>
<dbReference type="Proteomes" id="UP001152759">
    <property type="component" value="Chromosome 4"/>
</dbReference>
<reference evidence="2" key="1">
    <citation type="submission" date="2021-12" db="EMBL/GenBank/DDBJ databases">
        <authorList>
            <person name="King R."/>
        </authorList>
    </citation>
    <scope>NUCLEOTIDE SEQUENCE</scope>
</reference>
<feature type="region of interest" description="Disordered" evidence="1">
    <location>
        <begin position="85"/>
        <end position="122"/>
    </location>
</feature>
<dbReference type="EMBL" id="OU963865">
    <property type="protein sequence ID" value="CAH0388351.1"/>
    <property type="molecule type" value="Genomic_DNA"/>
</dbReference>
<keyword evidence="3" id="KW-1185">Reference proteome</keyword>
<dbReference type="Pfam" id="PF07898">
    <property type="entry name" value="DUF1676"/>
    <property type="match status" value="1"/>
</dbReference>
<dbReference type="GO" id="GO:0016020">
    <property type="term" value="C:membrane"/>
    <property type="evidence" value="ECO:0007669"/>
    <property type="project" value="TreeGrafter"/>
</dbReference>
<proteinExistence type="predicted"/>
<feature type="compositionally biased region" description="Gly residues" evidence="1">
    <location>
        <begin position="85"/>
        <end position="95"/>
    </location>
</feature>
<gene>
    <name evidence="2" type="ORF">BEMITA_LOCUS7268</name>
</gene>
<evidence type="ECO:0000313" key="3">
    <source>
        <dbReference type="Proteomes" id="UP001152759"/>
    </source>
</evidence>
<dbReference type="PANTHER" id="PTHR21879">
    <property type="entry name" value="FI03362P-RELATED-RELATED"/>
    <property type="match status" value="1"/>
</dbReference>
<evidence type="ECO:0000313" key="2">
    <source>
        <dbReference type="EMBL" id="CAH0388351.1"/>
    </source>
</evidence>